<sequence length="79" mass="8078">MANNSVSPGSPVVSLDAGQMNLIRLHLRKLTAYTDILCEGDLSDVQSSSVNVIADHAALAVVHIGEILDKAAAAVGVGP</sequence>
<protein>
    <submittedName>
        <fullName evidence="1">Uncharacterized protein</fullName>
    </submittedName>
</protein>
<organism evidence="1 2">
    <name type="scientific">Stenotrophomonas muris</name>
    <dbReference type="NCBI Taxonomy" id="2963283"/>
    <lineage>
        <taxon>Bacteria</taxon>
        <taxon>Pseudomonadati</taxon>
        <taxon>Pseudomonadota</taxon>
        <taxon>Gammaproteobacteria</taxon>
        <taxon>Lysobacterales</taxon>
        <taxon>Lysobacteraceae</taxon>
        <taxon>Stenotrophomonas</taxon>
    </lineage>
</organism>
<comment type="caution">
    <text evidence="1">The sequence shown here is derived from an EMBL/GenBank/DDBJ whole genome shotgun (WGS) entry which is preliminary data.</text>
</comment>
<evidence type="ECO:0000313" key="1">
    <source>
        <dbReference type="EMBL" id="MDZ7511323.1"/>
    </source>
</evidence>
<reference evidence="1 2" key="1">
    <citation type="submission" date="2023-12" db="EMBL/GenBank/DDBJ databases">
        <title>'Antibacterial potential of Stenotrophomonas maltophilia cystic fibrosis isolates' (manuscript under preparation).</title>
        <authorList>
            <person name="Crisan C.V."/>
            <person name="Pettis M."/>
            <person name="Goldberg J.B."/>
        </authorList>
    </citation>
    <scope>NUCLEOTIDE SEQUENCE [LARGE SCALE GENOMIC DNA]</scope>
    <source>
        <strain evidence="1 2">CCV155</strain>
    </source>
</reference>
<proteinExistence type="predicted"/>
<dbReference type="RefSeq" id="WP_322546773.1">
    <property type="nucleotide sequence ID" value="NZ_JAXUAC010000007.1"/>
</dbReference>
<name>A0ABU5MEZ3_9GAMM</name>
<accession>A0ABU5MEZ3</accession>
<dbReference type="EMBL" id="JAXUAC010000007">
    <property type="protein sequence ID" value="MDZ7511323.1"/>
    <property type="molecule type" value="Genomic_DNA"/>
</dbReference>
<dbReference type="Proteomes" id="UP001290894">
    <property type="component" value="Unassembled WGS sequence"/>
</dbReference>
<keyword evidence="2" id="KW-1185">Reference proteome</keyword>
<evidence type="ECO:0000313" key="2">
    <source>
        <dbReference type="Proteomes" id="UP001290894"/>
    </source>
</evidence>
<gene>
    <name evidence="1" type="ORF">U5F72_05815</name>
</gene>